<sequence length="68" mass="7280">MFVTSNYVEQCQSILSDRQSTTLPVGAGGAAALIAAIVLWSHRRAHVGQDPAVAPMLIRPINREPALL</sequence>
<organism evidence="2 3">
    <name type="scientific">Mycolicibacterium llatzerense</name>
    <dbReference type="NCBI Taxonomy" id="280871"/>
    <lineage>
        <taxon>Bacteria</taxon>
        <taxon>Bacillati</taxon>
        <taxon>Actinomycetota</taxon>
        <taxon>Actinomycetes</taxon>
        <taxon>Mycobacteriales</taxon>
        <taxon>Mycobacteriaceae</taxon>
        <taxon>Mycolicibacterium</taxon>
    </lineage>
</organism>
<dbReference type="PATRIC" id="fig|280871.6.peg.3331"/>
<proteinExistence type="predicted"/>
<comment type="caution">
    <text evidence="2">The sequence shown here is derived from an EMBL/GenBank/DDBJ whole genome shotgun (WGS) entry which is preliminary data.</text>
</comment>
<keyword evidence="1" id="KW-0812">Transmembrane</keyword>
<evidence type="ECO:0000313" key="3">
    <source>
        <dbReference type="Proteomes" id="UP000032221"/>
    </source>
</evidence>
<protein>
    <submittedName>
        <fullName evidence="2">Uncharacterized protein</fullName>
    </submittedName>
</protein>
<reference evidence="2 3" key="1">
    <citation type="submission" date="2015-01" db="EMBL/GenBank/DDBJ databases">
        <title>Genome sequence of Mycobacterium llatzerense and Mycobacterium immunogenum recovered from brain abscess.</title>
        <authorList>
            <person name="Greninger A.L."/>
            <person name="Langelier C."/>
            <person name="Cunningham G."/>
            <person name="Chiu C.Y."/>
            <person name="Miller S."/>
        </authorList>
    </citation>
    <scope>NUCLEOTIDE SEQUENCE [LARGE SCALE GENOMIC DNA]</scope>
    <source>
        <strain evidence="2 3">CLUC14</strain>
    </source>
</reference>
<dbReference type="Proteomes" id="UP000032221">
    <property type="component" value="Unassembled WGS sequence"/>
</dbReference>
<accession>A0A0D1LJ27</accession>
<dbReference type="AlphaFoldDB" id="A0A0D1LJ27"/>
<dbReference type="EMBL" id="JXST01000021">
    <property type="protein sequence ID" value="KIU16011.1"/>
    <property type="molecule type" value="Genomic_DNA"/>
</dbReference>
<name>A0A0D1LJ27_9MYCO</name>
<evidence type="ECO:0000313" key="2">
    <source>
        <dbReference type="EMBL" id="KIU16011.1"/>
    </source>
</evidence>
<evidence type="ECO:0000256" key="1">
    <source>
        <dbReference type="SAM" id="Phobius"/>
    </source>
</evidence>
<keyword evidence="3" id="KW-1185">Reference proteome</keyword>
<keyword evidence="1" id="KW-0472">Membrane</keyword>
<feature type="transmembrane region" description="Helical" evidence="1">
    <location>
        <begin position="23"/>
        <end position="40"/>
    </location>
</feature>
<keyword evidence="1" id="KW-1133">Transmembrane helix</keyword>
<gene>
    <name evidence="2" type="ORF">TL10_16065</name>
</gene>